<dbReference type="CDD" id="cd03397">
    <property type="entry name" value="PAP2_acid_phosphatase"/>
    <property type="match status" value="1"/>
</dbReference>
<dbReference type="SMART" id="SM00014">
    <property type="entry name" value="acidPPc"/>
    <property type="match status" value="1"/>
</dbReference>
<dbReference type="InterPro" id="IPR036938">
    <property type="entry name" value="PAP2/HPO_sf"/>
</dbReference>
<dbReference type="GO" id="GO:0003993">
    <property type="term" value="F:acid phosphatase activity"/>
    <property type="evidence" value="ECO:0007669"/>
    <property type="project" value="InterPro"/>
</dbReference>
<evidence type="ECO:0000313" key="4">
    <source>
        <dbReference type="EMBL" id="PYE78851.1"/>
    </source>
</evidence>
<accession>A0A318SK45</accession>
<organism evidence="4 5">
    <name type="scientific">Xylophilus ampelinus</name>
    <dbReference type="NCBI Taxonomy" id="54067"/>
    <lineage>
        <taxon>Bacteria</taxon>
        <taxon>Pseudomonadati</taxon>
        <taxon>Pseudomonadota</taxon>
        <taxon>Betaproteobacteria</taxon>
        <taxon>Burkholderiales</taxon>
        <taxon>Xylophilus</taxon>
    </lineage>
</organism>
<dbReference type="OrthoDB" id="9780507at2"/>
<keyword evidence="5" id="KW-1185">Reference proteome</keyword>
<evidence type="ECO:0000259" key="3">
    <source>
        <dbReference type="SMART" id="SM00014"/>
    </source>
</evidence>
<dbReference type="Proteomes" id="UP000247540">
    <property type="component" value="Unassembled WGS sequence"/>
</dbReference>
<dbReference type="InterPro" id="IPR000326">
    <property type="entry name" value="PAP2/HPO"/>
</dbReference>
<evidence type="ECO:0000256" key="1">
    <source>
        <dbReference type="ARBA" id="ARBA00022729"/>
    </source>
</evidence>
<feature type="chain" id="PRO_5016337881" evidence="2">
    <location>
        <begin position="26"/>
        <end position="614"/>
    </location>
</feature>
<gene>
    <name evidence="4" type="ORF">DFQ15_10443</name>
</gene>
<proteinExistence type="predicted"/>
<reference evidence="4 5" key="1">
    <citation type="submission" date="2018-06" db="EMBL/GenBank/DDBJ databases">
        <title>Genomic Encyclopedia of Type Strains, Phase III (KMG-III): the genomes of soil and plant-associated and newly described type strains.</title>
        <authorList>
            <person name="Whitman W."/>
        </authorList>
    </citation>
    <scope>NUCLEOTIDE SEQUENCE [LARGE SCALE GENOMIC DNA]</scope>
    <source>
        <strain evidence="4 5">CECT 7646</strain>
    </source>
</reference>
<protein>
    <submittedName>
        <fullName evidence="4">Autotransporter-associated beta strand protein</fullName>
    </submittedName>
</protein>
<dbReference type="PANTHER" id="PTHR14969:SF60">
    <property type="entry name" value="NON-SPECIFIC ACID PHOSPHATASE"/>
    <property type="match status" value="1"/>
</dbReference>
<dbReference type="AlphaFoldDB" id="A0A318SK45"/>
<dbReference type="Pfam" id="PF01569">
    <property type="entry name" value="PAP2"/>
    <property type="match status" value="1"/>
</dbReference>
<name>A0A318SK45_9BURK</name>
<dbReference type="InterPro" id="IPR001011">
    <property type="entry name" value="Acid_Pase_classA_bac"/>
</dbReference>
<sequence length="614" mass="61643">MPAFHFARHPLALALTAAFALTACGGGGDSPAAPAAPGGLGTVDTAPLPSATAFVDTYQTNVAANTTVATNASLRLLSDFSTLWTPGSSFNNGTATAVGAPILAANIQQNRTIAASRTQAEQDAAYLDDRRSQNFSVLSGLGPLQQAFVAGSGATTTIAGVATDATTVKYDDAGNGAGTATSQLGSVVALIATLRGNFSSTNPAKGFYQYQRPFRWLNDTGIVIPALRPAISTMPATDGGFPSGHTNAAYLASYALAYAVPQRYQELLTRASQLGQNRVVAGMHSPTDVIGGRIMGTALAAAILNDSANAAIKNAAYAQAQSYLQARTGTDANSLDAFAHGATNATDPQAGAAANRAAFLQRMTYGFPPIAAPTATATVPKGAEVLLETRLPYLDAAQRRIVLKTTAVASGHPLLGDAEGWGRLNLAAAADGYGAFNGDATVSMDASKGGFHAADTWRNDIAGAGKLTKQGSGTLTLAGTNSYTGGTELQGGTLVAGSASALGKGDVYLSGGSLQTSPNAVLTLGGQFTQRAGGTLNLVLGSAGGGTISGTGTATLDGTLRISFAAGFQPTAGQSITVLGTGLRSGTFSAVQVGGTVPASVAYTDNGVLLSFGS</sequence>
<comment type="caution">
    <text evidence="4">The sequence shown here is derived from an EMBL/GenBank/DDBJ whole genome shotgun (WGS) entry which is preliminary data.</text>
</comment>
<dbReference type="GO" id="GO:0030288">
    <property type="term" value="C:outer membrane-bounded periplasmic space"/>
    <property type="evidence" value="ECO:0007669"/>
    <property type="project" value="InterPro"/>
</dbReference>
<dbReference type="RefSeq" id="WP_110464798.1">
    <property type="nucleotide sequence ID" value="NZ_JAMOFZ010000004.1"/>
</dbReference>
<feature type="signal peptide" evidence="2">
    <location>
        <begin position="1"/>
        <end position="25"/>
    </location>
</feature>
<keyword evidence="1 2" id="KW-0732">Signal</keyword>
<dbReference type="InterPro" id="IPR013425">
    <property type="entry name" value="Autotrns_rpt"/>
</dbReference>
<feature type="domain" description="Phosphatidic acid phosphatase type 2/haloperoxidase" evidence="3">
    <location>
        <begin position="184"/>
        <end position="304"/>
    </location>
</feature>
<dbReference type="Pfam" id="PF12951">
    <property type="entry name" value="PATR"/>
    <property type="match status" value="1"/>
</dbReference>
<dbReference type="PANTHER" id="PTHR14969">
    <property type="entry name" value="SPHINGOSINE-1-PHOSPHATE PHOSPHOHYDROLASE"/>
    <property type="match status" value="1"/>
</dbReference>
<dbReference type="Gene3D" id="1.20.144.10">
    <property type="entry name" value="Phosphatidic acid phosphatase type 2/haloperoxidase"/>
    <property type="match status" value="1"/>
</dbReference>
<evidence type="ECO:0000313" key="5">
    <source>
        <dbReference type="Proteomes" id="UP000247540"/>
    </source>
</evidence>
<dbReference type="EMBL" id="QJTC01000004">
    <property type="protein sequence ID" value="PYE78851.1"/>
    <property type="molecule type" value="Genomic_DNA"/>
</dbReference>
<evidence type="ECO:0000256" key="2">
    <source>
        <dbReference type="SAM" id="SignalP"/>
    </source>
</evidence>
<dbReference type="SUPFAM" id="SSF48317">
    <property type="entry name" value="Acid phosphatase/Vanadium-dependent haloperoxidase"/>
    <property type="match status" value="1"/>
</dbReference>
<dbReference type="NCBIfam" id="TIGR02601">
    <property type="entry name" value="autotrns_rpt"/>
    <property type="match status" value="1"/>
</dbReference>